<dbReference type="InterPro" id="IPR021133">
    <property type="entry name" value="HEAT_type_2"/>
</dbReference>
<evidence type="ECO:0000256" key="5">
    <source>
        <dbReference type="ARBA" id="ARBA00023136"/>
    </source>
</evidence>
<evidence type="ECO:0000256" key="1">
    <source>
        <dbReference type="ARBA" id="ARBA00004308"/>
    </source>
</evidence>
<keyword evidence="5" id="KW-0472">Membrane</keyword>
<evidence type="ECO:0000313" key="8">
    <source>
        <dbReference type="EMBL" id="KCV72604.1"/>
    </source>
</evidence>
<name>A0A058ZE12_FONAL</name>
<proteinExistence type="inferred from homology"/>
<dbReference type="GeneID" id="20524913"/>
<dbReference type="Proteomes" id="UP000030693">
    <property type="component" value="Unassembled WGS sequence"/>
</dbReference>
<dbReference type="PROSITE" id="PS50077">
    <property type="entry name" value="HEAT_REPEAT"/>
    <property type="match status" value="1"/>
</dbReference>
<dbReference type="GO" id="GO:0012505">
    <property type="term" value="C:endomembrane system"/>
    <property type="evidence" value="ECO:0007669"/>
    <property type="project" value="UniProtKB-SubCell"/>
</dbReference>
<keyword evidence="3" id="KW-0813">Transport</keyword>
<dbReference type="InterPro" id="IPR026739">
    <property type="entry name" value="AP_beta"/>
</dbReference>
<evidence type="ECO:0000313" key="9">
    <source>
        <dbReference type="Proteomes" id="UP000030693"/>
    </source>
</evidence>
<evidence type="ECO:0000256" key="6">
    <source>
        <dbReference type="PROSITE-ProRule" id="PRU00103"/>
    </source>
</evidence>
<comment type="subcellular location">
    <subcellularLocation>
        <location evidence="1">Endomembrane system</location>
    </subcellularLocation>
</comment>
<feature type="domain" description="Clathrin/coatomer adaptor adaptin-like N-terminal" evidence="7">
    <location>
        <begin position="27"/>
        <end position="402"/>
    </location>
</feature>
<evidence type="ECO:0000256" key="2">
    <source>
        <dbReference type="ARBA" id="ARBA00006613"/>
    </source>
</evidence>
<dbReference type="OMA" id="MEINDYG"/>
<accession>A0A058ZE12</accession>
<dbReference type="PANTHER" id="PTHR11134">
    <property type="entry name" value="ADAPTOR COMPLEX SUBUNIT BETA FAMILY MEMBER"/>
    <property type="match status" value="1"/>
</dbReference>
<dbReference type="GO" id="GO:0006886">
    <property type="term" value="P:intracellular protein transport"/>
    <property type="evidence" value="ECO:0007669"/>
    <property type="project" value="InterPro"/>
</dbReference>
<protein>
    <recommendedName>
        <fullName evidence="7">Clathrin/coatomer adaptor adaptin-like N-terminal domain-containing protein</fullName>
    </recommendedName>
</protein>
<dbReference type="InterPro" id="IPR002553">
    <property type="entry name" value="Clathrin/coatomer_adapt-like_N"/>
</dbReference>
<dbReference type="Pfam" id="PF01602">
    <property type="entry name" value="Adaptin_N"/>
    <property type="match status" value="1"/>
</dbReference>
<evidence type="ECO:0000259" key="7">
    <source>
        <dbReference type="Pfam" id="PF01602"/>
    </source>
</evidence>
<comment type="similarity">
    <text evidence="2">Belongs to the adaptor complexes large subunit family.</text>
</comment>
<gene>
    <name evidence="8" type="ORF">H696_00188</name>
</gene>
<keyword evidence="9" id="KW-1185">Reference proteome</keyword>
<evidence type="ECO:0000256" key="4">
    <source>
        <dbReference type="ARBA" id="ARBA00022927"/>
    </source>
</evidence>
<dbReference type="EMBL" id="KB932201">
    <property type="protein sequence ID" value="KCV72604.1"/>
    <property type="molecule type" value="Genomic_DNA"/>
</dbReference>
<dbReference type="PIRSF" id="PIRSF002291">
    <property type="entry name" value="AP_complex_beta"/>
    <property type="match status" value="1"/>
</dbReference>
<dbReference type="OrthoDB" id="10254310at2759"/>
<dbReference type="AlphaFoldDB" id="A0A058ZE12"/>
<dbReference type="Gene3D" id="1.25.10.10">
    <property type="entry name" value="Leucine-rich Repeat Variant"/>
    <property type="match status" value="1"/>
</dbReference>
<dbReference type="InterPro" id="IPR016024">
    <property type="entry name" value="ARM-type_fold"/>
</dbReference>
<dbReference type="STRING" id="691883.A0A058ZE12"/>
<keyword evidence="4" id="KW-0653">Protein transport</keyword>
<dbReference type="InterPro" id="IPR016342">
    <property type="entry name" value="AP_complex_bsu_1_2_4"/>
</dbReference>
<dbReference type="SUPFAM" id="SSF48371">
    <property type="entry name" value="ARM repeat"/>
    <property type="match status" value="1"/>
</dbReference>
<dbReference type="GO" id="GO:0030276">
    <property type="term" value="F:clathrin binding"/>
    <property type="evidence" value="ECO:0007669"/>
    <property type="project" value="InterPro"/>
</dbReference>
<evidence type="ECO:0000256" key="3">
    <source>
        <dbReference type="ARBA" id="ARBA00022448"/>
    </source>
</evidence>
<dbReference type="GO" id="GO:0030117">
    <property type="term" value="C:membrane coat"/>
    <property type="evidence" value="ECO:0007669"/>
    <property type="project" value="InterPro"/>
</dbReference>
<organism evidence="8">
    <name type="scientific">Fonticula alba</name>
    <name type="common">Slime mold</name>
    <dbReference type="NCBI Taxonomy" id="691883"/>
    <lineage>
        <taxon>Eukaryota</taxon>
        <taxon>Rotosphaerida</taxon>
        <taxon>Fonticulaceae</taxon>
        <taxon>Fonticula</taxon>
    </lineage>
</organism>
<dbReference type="InterPro" id="IPR011989">
    <property type="entry name" value="ARM-like"/>
</dbReference>
<reference evidence="8" key="1">
    <citation type="submission" date="2013-04" db="EMBL/GenBank/DDBJ databases">
        <title>The Genome Sequence of Fonticula alba ATCC 38817.</title>
        <authorList>
            <consortium name="The Broad Institute Genomics Platform"/>
            <person name="Russ C."/>
            <person name="Cuomo C."/>
            <person name="Burger G."/>
            <person name="Gray M.W."/>
            <person name="Holland P.W.H."/>
            <person name="King N."/>
            <person name="Lang F.B.F."/>
            <person name="Roger A.J."/>
            <person name="Ruiz-Trillo I."/>
            <person name="Brown M."/>
            <person name="Walker B."/>
            <person name="Young S."/>
            <person name="Zeng Q."/>
            <person name="Gargeya S."/>
            <person name="Fitzgerald M."/>
            <person name="Haas B."/>
            <person name="Abouelleil A."/>
            <person name="Allen A.W."/>
            <person name="Alvarado L."/>
            <person name="Arachchi H.M."/>
            <person name="Berlin A.M."/>
            <person name="Chapman S.B."/>
            <person name="Gainer-Dewar J."/>
            <person name="Goldberg J."/>
            <person name="Griggs A."/>
            <person name="Gujja S."/>
            <person name="Hansen M."/>
            <person name="Howarth C."/>
            <person name="Imamovic A."/>
            <person name="Ireland A."/>
            <person name="Larimer J."/>
            <person name="McCowan C."/>
            <person name="Murphy C."/>
            <person name="Pearson M."/>
            <person name="Poon T.W."/>
            <person name="Priest M."/>
            <person name="Roberts A."/>
            <person name="Saif S."/>
            <person name="Shea T."/>
            <person name="Sisk P."/>
            <person name="Sykes S."/>
            <person name="Wortman J."/>
            <person name="Nusbaum C."/>
            <person name="Birren B."/>
        </authorList>
    </citation>
    <scope>NUCLEOTIDE SEQUENCE [LARGE SCALE GENOMIC DNA]</scope>
    <source>
        <strain evidence="8">ATCC 38817</strain>
    </source>
</reference>
<dbReference type="eggNOG" id="KOG1061">
    <property type="taxonomic scope" value="Eukaryota"/>
</dbReference>
<dbReference type="GO" id="GO:0016192">
    <property type="term" value="P:vesicle-mediated transport"/>
    <property type="evidence" value="ECO:0007669"/>
    <property type="project" value="InterPro"/>
</dbReference>
<feature type="repeat" description="HEAT" evidence="6">
    <location>
        <begin position="165"/>
        <end position="202"/>
    </location>
</feature>
<sequence>MSGRAMTLQDHSREVNQLRLQLRSPENQRDPEKYLKYVKRTISYMTQGIDVSSLFSELVIATNTQSMIQRKLVYLFLCNYADSNSELALLVVNTLQKDCHDSNPIVRGLALRSLSSLRIPSLAEYVFPVAKQLMADSSSYVRKISALAAAKISYLAPHLVEEYSIIPSLLHMLRDKDPLVVVGALTALEEIQADAGAPELSSAEVVQLLLARLPTFNEWGMHTVLTALARHFLPRNEDELFDVLNVIDGNLKHTNSGVVLACAKLFILYTENFPELHADVSTRLKDSLVTLMSANCPELIYIINQHLRMLMRRWPALMERDFRVFFLKYNESTFLRCQKIALLAQSATATNYGIIVDELSQYALDPKKSIVTAALNGLGKVATAVPAALDHCLGHLNSLSELEADATVVTMELLHVPQSGKVSVTLRAGPAALCFEDAPQTGIATGPVDYDQLLTTIVNDLTRAMQ</sequence>
<dbReference type="RefSeq" id="XP_009492305.1">
    <property type="nucleotide sequence ID" value="XM_009494030.1"/>
</dbReference>